<accession>A0A4Y2REY9</accession>
<gene>
    <name evidence="1" type="ORF">AVEN_186527_1</name>
</gene>
<reference evidence="1 2" key="1">
    <citation type="journal article" date="2019" name="Sci. Rep.">
        <title>Orb-weaving spider Araneus ventricosus genome elucidates the spidroin gene catalogue.</title>
        <authorList>
            <person name="Kono N."/>
            <person name="Nakamura H."/>
            <person name="Ohtoshi R."/>
            <person name="Moran D.A.P."/>
            <person name="Shinohara A."/>
            <person name="Yoshida Y."/>
            <person name="Fujiwara M."/>
            <person name="Mori M."/>
            <person name="Tomita M."/>
            <person name="Arakawa K."/>
        </authorList>
    </citation>
    <scope>NUCLEOTIDE SEQUENCE [LARGE SCALE GENOMIC DNA]</scope>
</reference>
<organism evidence="1 2">
    <name type="scientific">Araneus ventricosus</name>
    <name type="common">Orbweaver spider</name>
    <name type="synonym">Epeira ventricosa</name>
    <dbReference type="NCBI Taxonomy" id="182803"/>
    <lineage>
        <taxon>Eukaryota</taxon>
        <taxon>Metazoa</taxon>
        <taxon>Ecdysozoa</taxon>
        <taxon>Arthropoda</taxon>
        <taxon>Chelicerata</taxon>
        <taxon>Arachnida</taxon>
        <taxon>Araneae</taxon>
        <taxon>Araneomorphae</taxon>
        <taxon>Entelegynae</taxon>
        <taxon>Araneoidea</taxon>
        <taxon>Araneidae</taxon>
        <taxon>Araneus</taxon>
    </lineage>
</organism>
<name>A0A4Y2REY9_ARAVE</name>
<dbReference type="Proteomes" id="UP000499080">
    <property type="component" value="Unassembled WGS sequence"/>
</dbReference>
<sequence length="95" mass="11184">MSLIPDLYQRRLIVYKPIADESDEPPCPKYQKKTHCLANHYGSEGTLLIQIPDTKRRTIALQTECLMRKWISILSRYSNPDFDIRSLEFVLFCSY</sequence>
<comment type="caution">
    <text evidence="1">The sequence shown here is derived from an EMBL/GenBank/DDBJ whole genome shotgun (WGS) entry which is preliminary data.</text>
</comment>
<dbReference type="AlphaFoldDB" id="A0A4Y2REY9"/>
<evidence type="ECO:0000313" key="1">
    <source>
        <dbReference type="EMBL" id="GBN73425.1"/>
    </source>
</evidence>
<proteinExistence type="predicted"/>
<evidence type="ECO:0000313" key="2">
    <source>
        <dbReference type="Proteomes" id="UP000499080"/>
    </source>
</evidence>
<keyword evidence="2" id="KW-1185">Reference proteome</keyword>
<dbReference type="EMBL" id="BGPR01016550">
    <property type="protein sequence ID" value="GBN73425.1"/>
    <property type="molecule type" value="Genomic_DNA"/>
</dbReference>
<protein>
    <submittedName>
        <fullName evidence="1">Uncharacterized protein</fullName>
    </submittedName>
</protein>